<reference evidence="2" key="1">
    <citation type="journal article" date="2019" name="Int. J. Syst. Evol. Microbiol.">
        <title>The Global Catalogue of Microorganisms (GCM) 10K type strain sequencing project: providing services to taxonomists for standard genome sequencing and annotation.</title>
        <authorList>
            <consortium name="The Broad Institute Genomics Platform"/>
            <consortium name="The Broad Institute Genome Sequencing Center for Infectious Disease"/>
            <person name="Wu L."/>
            <person name="Ma J."/>
        </authorList>
    </citation>
    <scope>NUCLEOTIDE SEQUENCE [LARGE SCALE GENOMIC DNA]</scope>
    <source>
        <strain evidence="2">JCM 19134</strain>
    </source>
</reference>
<sequence length="77" mass="9313">MHRVNTQRLELEYQIHEMEHALASLKVRLHEVEEDEQHQAIDHLEDCLDEVDHRFSNLRDFGQLLLSDTRRLFGLHR</sequence>
<proteinExistence type="predicted"/>
<protein>
    <submittedName>
        <fullName evidence="1">Uncharacterized protein</fullName>
    </submittedName>
</protein>
<dbReference type="Proteomes" id="UP001409585">
    <property type="component" value="Unassembled WGS sequence"/>
</dbReference>
<accession>A0AAV3TXC3</accession>
<dbReference type="AlphaFoldDB" id="A0AAV3TXC3"/>
<gene>
    <name evidence="1" type="ORF">GCM10025791_03830</name>
</gene>
<dbReference type="EMBL" id="BAABLX010000003">
    <property type="protein sequence ID" value="GAA4931002.1"/>
    <property type="molecule type" value="Genomic_DNA"/>
</dbReference>
<evidence type="ECO:0000313" key="2">
    <source>
        <dbReference type="Proteomes" id="UP001409585"/>
    </source>
</evidence>
<comment type="caution">
    <text evidence="1">The sequence shown here is derived from an EMBL/GenBank/DDBJ whole genome shotgun (WGS) entry which is preliminary data.</text>
</comment>
<dbReference type="RefSeq" id="WP_345416196.1">
    <property type="nucleotide sequence ID" value="NZ_AP031496.1"/>
</dbReference>
<name>A0AAV3TXC3_9ALTE</name>
<evidence type="ECO:0000313" key="1">
    <source>
        <dbReference type="EMBL" id="GAA4931002.1"/>
    </source>
</evidence>
<organism evidence="1 2">
    <name type="scientific">Halioxenophilus aromaticivorans</name>
    <dbReference type="NCBI Taxonomy" id="1306992"/>
    <lineage>
        <taxon>Bacteria</taxon>
        <taxon>Pseudomonadati</taxon>
        <taxon>Pseudomonadota</taxon>
        <taxon>Gammaproteobacteria</taxon>
        <taxon>Alteromonadales</taxon>
        <taxon>Alteromonadaceae</taxon>
        <taxon>Halioxenophilus</taxon>
    </lineage>
</organism>
<keyword evidence="2" id="KW-1185">Reference proteome</keyword>